<proteinExistence type="predicted"/>
<protein>
    <submittedName>
        <fullName evidence="1">Uncharacterized protein</fullName>
    </submittedName>
</protein>
<dbReference type="RefSeq" id="WP_141928488.1">
    <property type="nucleotide sequence ID" value="NZ_BAABCI010000032.1"/>
</dbReference>
<dbReference type="SUPFAM" id="SSF52540">
    <property type="entry name" value="P-loop containing nucleoside triphosphate hydrolases"/>
    <property type="match status" value="1"/>
</dbReference>
<comment type="caution">
    <text evidence="1">The sequence shown here is derived from an EMBL/GenBank/DDBJ whole genome shotgun (WGS) entry which is preliminary data.</text>
</comment>
<dbReference type="Proteomes" id="UP000320806">
    <property type="component" value="Unassembled WGS sequence"/>
</dbReference>
<accession>A0A542EH99</accession>
<organism evidence="1 2">
    <name type="scientific">Yimella lutea</name>
    <dbReference type="NCBI Taxonomy" id="587872"/>
    <lineage>
        <taxon>Bacteria</taxon>
        <taxon>Bacillati</taxon>
        <taxon>Actinomycetota</taxon>
        <taxon>Actinomycetes</taxon>
        <taxon>Micrococcales</taxon>
        <taxon>Dermacoccaceae</taxon>
        <taxon>Yimella</taxon>
    </lineage>
</organism>
<evidence type="ECO:0000313" key="2">
    <source>
        <dbReference type="Proteomes" id="UP000320806"/>
    </source>
</evidence>
<gene>
    <name evidence="1" type="ORF">FB459_2212</name>
</gene>
<reference evidence="1 2" key="1">
    <citation type="submission" date="2019-06" db="EMBL/GenBank/DDBJ databases">
        <title>Sequencing the genomes of 1000 actinobacteria strains.</title>
        <authorList>
            <person name="Klenk H.-P."/>
        </authorList>
    </citation>
    <scope>NUCLEOTIDE SEQUENCE [LARGE SCALE GENOMIC DNA]</scope>
    <source>
        <strain evidence="1 2">DSM 19828</strain>
    </source>
</reference>
<dbReference type="Gene3D" id="3.40.50.300">
    <property type="entry name" value="P-loop containing nucleotide triphosphate hydrolases"/>
    <property type="match status" value="1"/>
</dbReference>
<dbReference type="AlphaFoldDB" id="A0A542EH99"/>
<dbReference type="OrthoDB" id="877829at2"/>
<sequence length="228" mass="24638">MHTSTRSVPGIIIGINGKAYAGKDTLAERLIAALTARGRSAVQVGFSDSIRVEAQAAVDQAARGDAVVGLKPSQAAELEQLMWAAAPDDFDLSVRTDFQRAVLQRFGMGWRPDGYWAARVVEDAQRLAGAGQDVLLTGLRFPAETNLAMAAGATTIRLDISPAEQDRRAVARDGKPMTDEARNHLGEIIQDGRDDWTLRIGTDTADADAVFQTAWAYIEPMITDRRSA</sequence>
<keyword evidence="2" id="KW-1185">Reference proteome</keyword>
<name>A0A542EH99_9MICO</name>
<dbReference type="EMBL" id="VFMO01000001">
    <property type="protein sequence ID" value="TQJ14712.1"/>
    <property type="molecule type" value="Genomic_DNA"/>
</dbReference>
<evidence type="ECO:0000313" key="1">
    <source>
        <dbReference type="EMBL" id="TQJ14712.1"/>
    </source>
</evidence>
<dbReference type="InterPro" id="IPR027417">
    <property type="entry name" value="P-loop_NTPase"/>
</dbReference>